<dbReference type="EMBL" id="KI913127">
    <property type="protein sequence ID" value="ETV79622.1"/>
    <property type="molecule type" value="Genomic_DNA"/>
</dbReference>
<organism evidence="3">
    <name type="scientific">Aphanomyces astaci</name>
    <name type="common">Crayfish plague agent</name>
    <dbReference type="NCBI Taxonomy" id="112090"/>
    <lineage>
        <taxon>Eukaryota</taxon>
        <taxon>Sar</taxon>
        <taxon>Stramenopiles</taxon>
        <taxon>Oomycota</taxon>
        <taxon>Saprolegniomycetes</taxon>
        <taxon>Saprolegniales</taxon>
        <taxon>Verrucalvaceae</taxon>
        <taxon>Aphanomyces</taxon>
    </lineage>
</organism>
<dbReference type="AlphaFoldDB" id="W4GIX8"/>
<proteinExistence type="predicted"/>
<evidence type="ECO:0008006" key="4">
    <source>
        <dbReference type="Google" id="ProtNLM"/>
    </source>
</evidence>
<keyword evidence="1" id="KW-1133">Transmembrane helix</keyword>
<gene>
    <name evidence="3" type="ORF">H257_06882</name>
</gene>
<reference evidence="3" key="1">
    <citation type="submission" date="2013-12" db="EMBL/GenBank/DDBJ databases">
        <title>The Genome Sequence of Aphanomyces astaci APO3.</title>
        <authorList>
            <consortium name="The Broad Institute Genomics Platform"/>
            <person name="Russ C."/>
            <person name="Tyler B."/>
            <person name="van West P."/>
            <person name="Dieguez-Uribeondo J."/>
            <person name="Young S.K."/>
            <person name="Zeng Q."/>
            <person name="Gargeya S."/>
            <person name="Fitzgerald M."/>
            <person name="Abouelleil A."/>
            <person name="Alvarado L."/>
            <person name="Chapman S.B."/>
            <person name="Gainer-Dewar J."/>
            <person name="Goldberg J."/>
            <person name="Griggs A."/>
            <person name="Gujja S."/>
            <person name="Hansen M."/>
            <person name="Howarth C."/>
            <person name="Imamovic A."/>
            <person name="Ireland A."/>
            <person name="Larimer J."/>
            <person name="McCowan C."/>
            <person name="Murphy C."/>
            <person name="Pearson M."/>
            <person name="Poon T.W."/>
            <person name="Priest M."/>
            <person name="Roberts A."/>
            <person name="Saif S."/>
            <person name="Shea T."/>
            <person name="Sykes S."/>
            <person name="Wortman J."/>
            <person name="Nusbaum C."/>
            <person name="Birren B."/>
        </authorList>
    </citation>
    <scope>NUCLEOTIDE SEQUENCE [LARGE SCALE GENOMIC DNA]</scope>
    <source>
        <strain evidence="3">APO3</strain>
    </source>
</reference>
<accession>W4GIX8</accession>
<keyword evidence="2" id="KW-0732">Signal</keyword>
<name>W4GIX8_APHAT</name>
<feature type="transmembrane region" description="Helical" evidence="1">
    <location>
        <begin position="38"/>
        <end position="59"/>
    </location>
</feature>
<dbReference type="VEuPathDB" id="FungiDB:H257_06882"/>
<keyword evidence="1" id="KW-0472">Membrane</keyword>
<protein>
    <recommendedName>
        <fullName evidence="4">Membrane-associated protein</fullName>
    </recommendedName>
</protein>
<dbReference type="RefSeq" id="XP_009830558.1">
    <property type="nucleotide sequence ID" value="XM_009832256.1"/>
</dbReference>
<feature type="signal peptide" evidence="2">
    <location>
        <begin position="1"/>
        <end position="20"/>
    </location>
</feature>
<evidence type="ECO:0000256" key="2">
    <source>
        <dbReference type="SAM" id="SignalP"/>
    </source>
</evidence>
<evidence type="ECO:0000313" key="3">
    <source>
        <dbReference type="EMBL" id="ETV79622.1"/>
    </source>
</evidence>
<keyword evidence="1" id="KW-0812">Transmembrane</keyword>
<evidence type="ECO:0000256" key="1">
    <source>
        <dbReference type="SAM" id="Phobius"/>
    </source>
</evidence>
<sequence length="230" mass="25314">MPARDVVVFVSFVVAAVATAQSTRTVPSHHPAVDPLPWILGTVLGVLLTICIGLCVIWIRESRERSHDSPLKTITILPSFSSSASPFSVAAPLTDGHPNASTWQRGIYKLRSSAQNTRDSNILSSTTFNSQLFMSERSVAIMEDKELDDNDFATAGRGGTLLLAWKSTDLQRYPPNLTDSRRQLQNLVRQSMVSETSSFDLSSRGCEFVDPDHRAQYLHDAAHKPSPYLG</sequence>
<dbReference type="GeneID" id="20808878"/>
<feature type="chain" id="PRO_5004841163" description="Membrane-associated protein" evidence="2">
    <location>
        <begin position="21"/>
        <end position="230"/>
    </location>
</feature>